<reference evidence="1 2" key="1">
    <citation type="submission" date="2023-09" db="EMBL/GenBank/DDBJ databases">
        <authorList>
            <person name="Wang M."/>
        </authorList>
    </citation>
    <scope>NUCLEOTIDE SEQUENCE [LARGE SCALE GENOMIC DNA]</scope>
    <source>
        <strain evidence="1">GT-2023</strain>
        <tissue evidence="1">Liver</tissue>
    </source>
</reference>
<protein>
    <submittedName>
        <fullName evidence="1">Uncharacterized protein</fullName>
    </submittedName>
</protein>
<dbReference type="PANTHER" id="PTHR47331:SF5">
    <property type="entry name" value="RIBONUCLEASE H"/>
    <property type="match status" value="1"/>
</dbReference>
<dbReference type="PANTHER" id="PTHR47331">
    <property type="entry name" value="PHD-TYPE DOMAIN-CONTAINING PROTEIN"/>
    <property type="match status" value="1"/>
</dbReference>
<dbReference type="EMBL" id="JAYMGO010000022">
    <property type="protein sequence ID" value="KAL1251811.1"/>
    <property type="molecule type" value="Genomic_DNA"/>
</dbReference>
<evidence type="ECO:0000313" key="1">
    <source>
        <dbReference type="EMBL" id="KAL1251811.1"/>
    </source>
</evidence>
<evidence type="ECO:0000313" key="2">
    <source>
        <dbReference type="Proteomes" id="UP001558613"/>
    </source>
</evidence>
<dbReference type="Proteomes" id="UP001558613">
    <property type="component" value="Unassembled WGS sequence"/>
</dbReference>
<gene>
    <name evidence="1" type="ORF">QQF64_019607</name>
</gene>
<name>A0ABR3LFY5_9TELE</name>
<organism evidence="1 2">
    <name type="scientific">Cirrhinus molitorella</name>
    <name type="common">mud carp</name>
    <dbReference type="NCBI Taxonomy" id="172907"/>
    <lineage>
        <taxon>Eukaryota</taxon>
        <taxon>Metazoa</taxon>
        <taxon>Chordata</taxon>
        <taxon>Craniata</taxon>
        <taxon>Vertebrata</taxon>
        <taxon>Euteleostomi</taxon>
        <taxon>Actinopterygii</taxon>
        <taxon>Neopterygii</taxon>
        <taxon>Teleostei</taxon>
        <taxon>Ostariophysi</taxon>
        <taxon>Cypriniformes</taxon>
        <taxon>Cyprinidae</taxon>
        <taxon>Labeoninae</taxon>
        <taxon>Labeonini</taxon>
        <taxon>Cirrhinus</taxon>
    </lineage>
</organism>
<keyword evidence="2" id="KW-1185">Reference proteome</keyword>
<accession>A0ABR3LFY5</accession>
<proteinExistence type="predicted"/>
<comment type="caution">
    <text evidence="1">The sequence shown here is derived from an EMBL/GenBank/DDBJ whole genome shotgun (WGS) entry which is preliminary data.</text>
</comment>
<sequence length="243" mass="27738">MQETSPTHFIKTALLTAAVTSAAHYASRTKLIFPFLLSFDSVMVESSMIVPYGFRQLPLLKERPSFMPFLIDTEQQHLRGSRGYDCSRALAPRQVITGGDEEPYAVRTDLGWSIVGSSPRIAKSTEVTGLCHRVSVKEIQYLHRRCSEPLNQFQDITRSKERSISQEDIQFTQLLNEKIHQTQRDTLRALPFLDTAHQLPENKQLAPCATEGVLTGRFEKDPNSKMKYVKFNEGVFRMAMRRD</sequence>